<organism evidence="1 2">
    <name type="scientific">Phytohabitans maris</name>
    <dbReference type="NCBI Taxonomy" id="3071409"/>
    <lineage>
        <taxon>Bacteria</taxon>
        <taxon>Bacillati</taxon>
        <taxon>Actinomycetota</taxon>
        <taxon>Actinomycetes</taxon>
        <taxon>Micromonosporales</taxon>
        <taxon>Micromonosporaceae</taxon>
    </lineage>
</organism>
<keyword evidence="2" id="KW-1185">Reference proteome</keyword>
<dbReference type="RefSeq" id="WP_308718004.1">
    <property type="nucleotide sequence ID" value="NZ_JAVHUY010000062.1"/>
</dbReference>
<dbReference type="Proteomes" id="UP001230908">
    <property type="component" value="Unassembled WGS sequence"/>
</dbReference>
<dbReference type="EMBL" id="JAVHUY010000062">
    <property type="protein sequence ID" value="MDQ7910762.1"/>
    <property type="molecule type" value="Genomic_DNA"/>
</dbReference>
<evidence type="ECO:0000313" key="2">
    <source>
        <dbReference type="Proteomes" id="UP001230908"/>
    </source>
</evidence>
<name>A0ABU0ZXQ4_9ACTN</name>
<protein>
    <submittedName>
        <fullName evidence="1">Uncharacterized protein</fullName>
    </submittedName>
</protein>
<reference evidence="1 2" key="1">
    <citation type="submission" date="2023-08" db="EMBL/GenBank/DDBJ databases">
        <title>Phytohabitans sansha sp. nov., isolated from marine sediment.</title>
        <authorList>
            <person name="Zhao Y."/>
            <person name="Yi K."/>
        </authorList>
    </citation>
    <scope>NUCLEOTIDE SEQUENCE [LARGE SCALE GENOMIC DNA]</scope>
    <source>
        <strain evidence="1 2">ZYX-F-186</strain>
    </source>
</reference>
<proteinExistence type="predicted"/>
<gene>
    <name evidence="1" type="ORF">RB614_40355</name>
</gene>
<sequence length="169" mass="17851">MNEHQLGRLAEVIRFCVANLPEQDRAARIAYCRATGEHGVRVLRDAGDVEVRWGGQRLAVVPLDALDATGDLIAGQYIPVQVPDSPAAAAAFEALVTPLRQADPAALLRVREQLVDDLNGALDDAAATPAAALVRATRPLGREGQVALLGWIDRRLTDTPPDGGPPAAA</sequence>
<accession>A0ABU0ZXQ4</accession>
<comment type="caution">
    <text evidence="1">The sequence shown here is derived from an EMBL/GenBank/DDBJ whole genome shotgun (WGS) entry which is preliminary data.</text>
</comment>
<evidence type="ECO:0000313" key="1">
    <source>
        <dbReference type="EMBL" id="MDQ7910762.1"/>
    </source>
</evidence>